<organism evidence="2 3">
    <name type="scientific">Taibaiella soli</name>
    <dbReference type="NCBI Taxonomy" id="1649169"/>
    <lineage>
        <taxon>Bacteria</taxon>
        <taxon>Pseudomonadati</taxon>
        <taxon>Bacteroidota</taxon>
        <taxon>Chitinophagia</taxon>
        <taxon>Chitinophagales</taxon>
        <taxon>Chitinophagaceae</taxon>
        <taxon>Taibaiella</taxon>
    </lineage>
</organism>
<reference evidence="2 3" key="1">
    <citation type="submission" date="2018-06" db="EMBL/GenBank/DDBJ databases">
        <title>Mucibacter soli gen. nov., sp. nov., a new member of the family Chitinophagaceae producing mucin.</title>
        <authorList>
            <person name="Kim M.-K."/>
            <person name="Park S."/>
            <person name="Kim T.-S."/>
            <person name="Joung Y."/>
            <person name="Han J.-H."/>
            <person name="Kim S.B."/>
        </authorList>
    </citation>
    <scope>NUCLEOTIDE SEQUENCE [LARGE SCALE GENOMIC DNA]</scope>
    <source>
        <strain evidence="2 3">R1-15</strain>
    </source>
</reference>
<keyword evidence="1" id="KW-0472">Membrane</keyword>
<dbReference type="RefSeq" id="WP_110997364.1">
    <property type="nucleotide sequence ID" value="NZ_QKTW01000003.1"/>
</dbReference>
<dbReference type="OrthoDB" id="9782229at2"/>
<dbReference type="EMBL" id="QKTW01000003">
    <property type="protein sequence ID" value="PZF74524.1"/>
    <property type="molecule type" value="Genomic_DNA"/>
</dbReference>
<evidence type="ECO:0000313" key="2">
    <source>
        <dbReference type="EMBL" id="PZF74524.1"/>
    </source>
</evidence>
<accession>A0A2W2B2L8</accession>
<dbReference type="Proteomes" id="UP000248745">
    <property type="component" value="Unassembled WGS sequence"/>
</dbReference>
<proteinExistence type="predicted"/>
<sequence>MTTLFEQVKNAFGDDFVMKAAGALEESDASIQQALPGALSAAFTRLVQKTDNVAGGMDVYNMAKEAADSGAATNPATLLTGGDLPGISELDTGLFGDKLAGIAKALSSFANIQQSSAVSLLTIAGITTLSILGLHIREYGLSAADLGHMIQTQKEDLLATVPAGFNLVGGLGIRDTTAMSAETQDTAPSPVVYNNSVRHHTARKSTGWVVPMVFLLIIITFIWYFTKSCNQRSTQQTVPVPKSQEP</sequence>
<evidence type="ECO:0000313" key="3">
    <source>
        <dbReference type="Proteomes" id="UP000248745"/>
    </source>
</evidence>
<evidence type="ECO:0000256" key="1">
    <source>
        <dbReference type="SAM" id="Phobius"/>
    </source>
</evidence>
<keyword evidence="1" id="KW-0812">Transmembrane</keyword>
<name>A0A2W2B2L8_9BACT</name>
<dbReference type="InterPro" id="IPR009282">
    <property type="entry name" value="DUF937"/>
</dbReference>
<evidence type="ECO:0008006" key="4">
    <source>
        <dbReference type="Google" id="ProtNLM"/>
    </source>
</evidence>
<comment type="caution">
    <text evidence="2">The sequence shown here is derived from an EMBL/GenBank/DDBJ whole genome shotgun (WGS) entry which is preliminary data.</text>
</comment>
<keyword evidence="3" id="KW-1185">Reference proteome</keyword>
<dbReference type="AlphaFoldDB" id="A0A2W2B2L8"/>
<protein>
    <recommendedName>
        <fullName evidence="4">DUF937 domain-containing protein</fullName>
    </recommendedName>
</protein>
<dbReference type="Pfam" id="PF06078">
    <property type="entry name" value="DUF937"/>
    <property type="match status" value="1"/>
</dbReference>
<gene>
    <name evidence="2" type="ORF">DN068_02815</name>
</gene>
<feature type="transmembrane region" description="Helical" evidence="1">
    <location>
        <begin position="208"/>
        <end position="226"/>
    </location>
</feature>
<keyword evidence="1" id="KW-1133">Transmembrane helix</keyword>